<keyword evidence="3 4" id="KW-0732">Signal</keyword>
<dbReference type="GO" id="GO:0015288">
    <property type="term" value="F:porin activity"/>
    <property type="evidence" value="ECO:0007669"/>
    <property type="project" value="TreeGrafter"/>
</dbReference>
<keyword evidence="2" id="KW-0813">Transport</keyword>
<organism evidence="5 6">
    <name type="scientific">Pseudomonas reidholzensis</name>
    <dbReference type="NCBI Taxonomy" id="1785162"/>
    <lineage>
        <taxon>Bacteria</taxon>
        <taxon>Pseudomonadati</taxon>
        <taxon>Pseudomonadota</taxon>
        <taxon>Gammaproteobacteria</taxon>
        <taxon>Pseudomonadales</taxon>
        <taxon>Pseudomonadaceae</taxon>
        <taxon>Pseudomonas</taxon>
    </lineage>
</organism>
<gene>
    <name evidence="5" type="primary">nicP1</name>
    <name evidence="5" type="ORF">CCOS865_04080</name>
</gene>
<comment type="similarity">
    <text evidence="1">Belongs to the outer membrane porin (Opr) (TC 1.B.25) family.</text>
</comment>
<evidence type="ECO:0000313" key="5">
    <source>
        <dbReference type="EMBL" id="SYX91800.1"/>
    </source>
</evidence>
<protein>
    <submittedName>
        <fullName evidence="5">Porin-like protein NicP</fullName>
    </submittedName>
</protein>
<dbReference type="EMBL" id="UNOZ01000030">
    <property type="protein sequence ID" value="SYX91800.1"/>
    <property type="molecule type" value="Genomic_DNA"/>
</dbReference>
<name>A0A383RXI7_9PSED</name>
<evidence type="ECO:0000256" key="3">
    <source>
        <dbReference type="ARBA" id="ARBA00022729"/>
    </source>
</evidence>
<keyword evidence="6" id="KW-1185">Reference proteome</keyword>
<evidence type="ECO:0000256" key="1">
    <source>
        <dbReference type="ARBA" id="ARBA00009075"/>
    </source>
</evidence>
<dbReference type="Gene3D" id="2.40.160.10">
    <property type="entry name" value="Porin"/>
    <property type="match status" value="1"/>
</dbReference>
<dbReference type="Proteomes" id="UP000263595">
    <property type="component" value="Unassembled WGS sequence"/>
</dbReference>
<proteinExistence type="inferred from homology"/>
<dbReference type="InterPro" id="IPR023614">
    <property type="entry name" value="Porin_dom_sf"/>
</dbReference>
<sequence>MQRNYRFAWCYAPGVLATCACGMAHAALVEDANVTLTTRNYYLDRDFKGPSTYPAAREWAQGFILRAHSGFTEGTLGFGLDLTGLVGLKLDSSAARSGTQLLPTDPQTREAKDDYSELGATFKARLSQTRLSIGTQFPALPVITASPARLLPQSFRGVYGVSDDIEQLTLHGGRMDRVNLRDSTNYQPIALASPNGRFKAGAMSERFAFIGGDYRWSDTSTLRYYHAELRNIYTQDFLGVVQTVPLGPGTVKMDLRHFDSRDSGQAQAGRVDNRNTGLMLSYQVSAHTLGLGYMYQSGDTAMAYIAGGEPAVLSDGAMSADFVNPKENTWVARYDYNFVAMGVPGLTGMVRYLNGSNIDLPHLGGRNLNESSKDLELGYVIQAGPAKGLSLRLRHAFYRNNQSGASTFRSANETRVNVDYTFKVW</sequence>
<evidence type="ECO:0000256" key="2">
    <source>
        <dbReference type="ARBA" id="ARBA00022448"/>
    </source>
</evidence>
<dbReference type="AlphaFoldDB" id="A0A383RXI7"/>
<dbReference type="InterPro" id="IPR005318">
    <property type="entry name" value="OM_porin_bac"/>
</dbReference>
<feature type="signal peptide" evidence="4">
    <location>
        <begin position="1"/>
        <end position="26"/>
    </location>
</feature>
<reference evidence="6" key="1">
    <citation type="submission" date="2018-08" db="EMBL/GenBank/DDBJ databases">
        <authorList>
            <person name="Blom J."/>
        </authorList>
    </citation>
    <scope>NUCLEOTIDE SEQUENCE [LARGE SCALE GENOMIC DNA]</scope>
    <source>
        <strain evidence="6">CCOS 865</strain>
    </source>
</reference>
<dbReference type="Pfam" id="PF03573">
    <property type="entry name" value="OprD"/>
    <property type="match status" value="1"/>
</dbReference>
<dbReference type="RefSeq" id="WP_119144298.1">
    <property type="nucleotide sequence ID" value="NZ_CBCSFL010000001.1"/>
</dbReference>
<dbReference type="PROSITE" id="PS51257">
    <property type="entry name" value="PROKAR_LIPOPROTEIN"/>
    <property type="match status" value="1"/>
</dbReference>
<dbReference type="PANTHER" id="PTHR34596:SF2">
    <property type="entry name" value="CHITOPORIN"/>
    <property type="match status" value="1"/>
</dbReference>
<evidence type="ECO:0000313" key="6">
    <source>
        <dbReference type="Proteomes" id="UP000263595"/>
    </source>
</evidence>
<feature type="chain" id="PRO_5016846819" evidence="4">
    <location>
        <begin position="27"/>
        <end position="425"/>
    </location>
</feature>
<accession>A0A383RXI7</accession>
<dbReference type="GO" id="GO:0016020">
    <property type="term" value="C:membrane"/>
    <property type="evidence" value="ECO:0007669"/>
    <property type="project" value="InterPro"/>
</dbReference>
<evidence type="ECO:0000256" key="4">
    <source>
        <dbReference type="SAM" id="SignalP"/>
    </source>
</evidence>
<dbReference type="OrthoDB" id="6759120at2"/>
<dbReference type="PANTHER" id="PTHR34596">
    <property type="entry name" value="CHITOPORIN"/>
    <property type="match status" value="1"/>
</dbReference>